<dbReference type="SUPFAM" id="SSF51011">
    <property type="entry name" value="Glycosyl hydrolase domain"/>
    <property type="match status" value="1"/>
</dbReference>
<dbReference type="Pfam" id="PF17801">
    <property type="entry name" value="Melibiase_C"/>
    <property type="match status" value="1"/>
</dbReference>
<dbReference type="Gene3D" id="2.60.120.260">
    <property type="entry name" value="Galactose-binding domain-like"/>
    <property type="match status" value="1"/>
</dbReference>
<dbReference type="Gene3D" id="2.80.10.50">
    <property type="match status" value="1"/>
</dbReference>
<dbReference type="SMART" id="SM00458">
    <property type="entry name" value="RICIN"/>
    <property type="match status" value="1"/>
</dbReference>
<dbReference type="Proteomes" id="UP000301309">
    <property type="component" value="Unassembled WGS sequence"/>
</dbReference>
<dbReference type="Pfam" id="PF00652">
    <property type="entry name" value="Ricin_B_lectin"/>
    <property type="match status" value="1"/>
</dbReference>
<dbReference type="CDD" id="cd14792">
    <property type="entry name" value="GH27"/>
    <property type="match status" value="1"/>
</dbReference>
<comment type="similarity">
    <text evidence="1 6">Belongs to the glycosyl hydrolase 27 family.</text>
</comment>
<dbReference type="InterPro" id="IPR035992">
    <property type="entry name" value="Ricin_B-like_lectins"/>
</dbReference>
<dbReference type="GO" id="GO:0005975">
    <property type="term" value="P:carbohydrate metabolic process"/>
    <property type="evidence" value="ECO:0007669"/>
    <property type="project" value="InterPro"/>
</dbReference>
<dbReference type="InterPro" id="IPR055240">
    <property type="entry name" value="CBM13-like"/>
</dbReference>
<keyword evidence="4 6" id="KW-1015">Disulfide bond</keyword>
<dbReference type="PANTHER" id="PTHR11452">
    <property type="entry name" value="ALPHA-GALACTOSIDASE/ALPHA-N-ACETYLGALACTOSAMINIDASE"/>
    <property type="match status" value="1"/>
</dbReference>
<proteinExistence type="inferred from homology"/>
<evidence type="ECO:0000313" key="8">
    <source>
        <dbReference type="EMBL" id="GDY53639.1"/>
    </source>
</evidence>
<evidence type="ECO:0000256" key="1">
    <source>
        <dbReference type="ARBA" id="ARBA00009743"/>
    </source>
</evidence>
<dbReference type="Gene3D" id="2.60.40.1180">
    <property type="entry name" value="Golgi alpha-mannosidase II"/>
    <property type="match status" value="1"/>
</dbReference>
<evidence type="ECO:0000256" key="3">
    <source>
        <dbReference type="ARBA" id="ARBA00022801"/>
    </source>
</evidence>
<evidence type="ECO:0000259" key="7">
    <source>
        <dbReference type="SMART" id="SM00458"/>
    </source>
</evidence>
<dbReference type="PRINTS" id="PR00740">
    <property type="entry name" value="GLHYDRLASE27"/>
</dbReference>
<dbReference type="InterPro" id="IPR000772">
    <property type="entry name" value="Ricin_B_lectin"/>
</dbReference>
<comment type="catalytic activity">
    <reaction evidence="6">
        <text>Hydrolysis of terminal, non-reducing alpha-D-galactose residues in alpha-D-galactosides, including galactose oligosaccharides, galactomannans and galactolipids.</text>
        <dbReference type="EC" id="3.2.1.22"/>
    </reaction>
</comment>
<accession>A0A4D4L6J3</accession>
<dbReference type="OrthoDB" id="9807519at2"/>
<feature type="domain" description="Ricin B lectin" evidence="7">
    <location>
        <begin position="548"/>
        <end position="676"/>
    </location>
</feature>
<dbReference type="GO" id="GO:0004557">
    <property type="term" value="F:alpha-galactosidase activity"/>
    <property type="evidence" value="ECO:0007669"/>
    <property type="project" value="UniProtKB-EC"/>
</dbReference>
<evidence type="ECO:0000256" key="4">
    <source>
        <dbReference type="ARBA" id="ARBA00023157"/>
    </source>
</evidence>
<dbReference type="InterPro" id="IPR041233">
    <property type="entry name" value="Melibiase_C"/>
</dbReference>
<dbReference type="RefSeq" id="WP_137977965.1">
    <property type="nucleotide sequence ID" value="NZ_BAAASO010000027.1"/>
</dbReference>
<dbReference type="SUPFAM" id="SSF50370">
    <property type="entry name" value="Ricin B-like lectins"/>
    <property type="match status" value="1"/>
</dbReference>
<dbReference type="InterPro" id="IPR013780">
    <property type="entry name" value="Glyco_hydro_b"/>
</dbReference>
<comment type="caution">
    <text evidence="8">The sequence shown here is derived from an EMBL/GenBank/DDBJ whole genome shotgun (WGS) entry which is preliminary data.</text>
</comment>
<keyword evidence="2" id="KW-0732">Signal</keyword>
<evidence type="ECO:0000256" key="5">
    <source>
        <dbReference type="ARBA" id="ARBA00023295"/>
    </source>
</evidence>
<dbReference type="AlphaFoldDB" id="A0A4D4L6J3"/>
<gene>
    <name evidence="8" type="primary">galA_3</name>
    <name evidence="8" type="ORF">SVIO_042620</name>
</gene>
<keyword evidence="5 6" id="KW-0326">Glycosidase</keyword>
<keyword evidence="9" id="KW-1185">Reference proteome</keyword>
<dbReference type="SUPFAM" id="SSF49785">
    <property type="entry name" value="Galactose-binding domain-like"/>
    <property type="match status" value="1"/>
</dbReference>
<sequence length="676" mass="70800">MRPVLHRLRRLPRLSRPERPRSRRLAGALLAGLLTTIGVGTVAYAAPSADAAPATDATPAAGKTLAAAPQADVPAAPMGWASWNSLASQIDYDTIKAQVDALVSSGMAEAGYEYVNIDEGWWWGTRDGKGNITVDSKQWPGGMKAIADYIHSKGLKAGIYTDAGKNGCGYFYPTPPGTPPAPGSGSEGHYEQDLRAFQEWGFDYVKVDWCGGQDEGLNQEATYRALSEANKAATAVTGRRLVLSLCEWGSGRPWNWAAGVGDLWRTSTDIIYWGQTPSATAMLSNFDQGLHPTAQHTGYYNDPDMLMVGMKGSNATLDRTHMSLWAISGAPLLAGNDLTTMTRETAGILTNPEVIAVDQDPRGLQGVKVAEDAAGLQVYAKVLSGTGKRAVLLLNRASAAKPITARWTDLGLTGAAASVRDVWKRASVGTHSDGYTATVPAGEAVLLTVSGTEASGTAYQSTTGSFAVTAKTAGLKLADITYANGGTAPRTATLRVGGQYATTLALPPTGSATARRTVSVLLSLAKGANTVTVSGGPDAITVQDLPGTDGVQIVGADSGRCVDLDQNTISNGAQAQLWDCQGGQNQLFRRTSRDELTVYGSKCLGAEKDGTADGTKVVIGDCTGATGQKWTVNASGTLVHQGSGRCLDAYGNGTGNGTRLVLWSCHNGPNQRWTLT</sequence>
<dbReference type="EMBL" id="BJHW01000001">
    <property type="protein sequence ID" value="GDY53639.1"/>
    <property type="molecule type" value="Genomic_DNA"/>
</dbReference>
<dbReference type="Pfam" id="PF22704">
    <property type="entry name" value="CBM13-like"/>
    <property type="match status" value="1"/>
</dbReference>
<dbReference type="SUPFAM" id="SSF51445">
    <property type="entry name" value="(Trans)glycosidases"/>
    <property type="match status" value="1"/>
</dbReference>
<dbReference type="CDD" id="cd23418">
    <property type="entry name" value="beta-trefoil_Ricin_XLN-like"/>
    <property type="match status" value="1"/>
</dbReference>
<dbReference type="Gene3D" id="3.20.20.70">
    <property type="entry name" value="Aldolase class I"/>
    <property type="match status" value="1"/>
</dbReference>
<evidence type="ECO:0000313" key="9">
    <source>
        <dbReference type="Proteomes" id="UP000301309"/>
    </source>
</evidence>
<dbReference type="PANTHER" id="PTHR11452:SF75">
    <property type="entry name" value="ALPHA-GALACTOSIDASE MEL1"/>
    <property type="match status" value="1"/>
</dbReference>
<evidence type="ECO:0000256" key="2">
    <source>
        <dbReference type="ARBA" id="ARBA00022729"/>
    </source>
</evidence>
<dbReference type="FunFam" id="2.60.40.1180:FF:000008">
    <property type="entry name" value="Alpha-galactosidase"/>
    <property type="match status" value="1"/>
</dbReference>
<dbReference type="PROSITE" id="PS50231">
    <property type="entry name" value="RICIN_B_LECTIN"/>
    <property type="match status" value="1"/>
</dbReference>
<organism evidence="8 9">
    <name type="scientific">Streptomyces violaceusniger</name>
    <dbReference type="NCBI Taxonomy" id="68280"/>
    <lineage>
        <taxon>Bacteria</taxon>
        <taxon>Bacillati</taxon>
        <taxon>Actinomycetota</taxon>
        <taxon>Actinomycetes</taxon>
        <taxon>Kitasatosporales</taxon>
        <taxon>Streptomycetaceae</taxon>
        <taxon>Streptomyces</taxon>
        <taxon>Streptomyces violaceusniger group</taxon>
    </lineage>
</organism>
<dbReference type="EC" id="3.2.1.22" evidence="6"/>
<keyword evidence="3 6" id="KW-0378">Hydrolase</keyword>
<evidence type="ECO:0000256" key="6">
    <source>
        <dbReference type="RuleBase" id="RU361168"/>
    </source>
</evidence>
<dbReference type="Pfam" id="PF16499">
    <property type="entry name" value="Melibiase_2"/>
    <property type="match status" value="1"/>
</dbReference>
<reference evidence="8 9" key="1">
    <citation type="journal article" date="2020" name="Int. J. Syst. Evol. Microbiol.">
        <title>Reclassification of Streptomyces castelarensis and Streptomyces sporoclivatus as later heterotypic synonyms of Streptomyces antimycoticus.</title>
        <authorList>
            <person name="Komaki H."/>
            <person name="Tamura T."/>
        </authorList>
    </citation>
    <scope>NUCLEOTIDE SEQUENCE [LARGE SCALE GENOMIC DNA]</scope>
    <source>
        <strain evidence="8 9">NBRC 13459</strain>
    </source>
</reference>
<dbReference type="InterPro" id="IPR002241">
    <property type="entry name" value="Glyco_hydro_27"/>
</dbReference>
<dbReference type="InterPro" id="IPR008979">
    <property type="entry name" value="Galactose-bd-like_sf"/>
</dbReference>
<dbReference type="InterPro" id="IPR013785">
    <property type="entry name" value="Aldolase_TIM"/>
</dbReference>
<dbReference type="InterPro" id="IPR017853">
    <property type="entry name" value="GH"/>
</dbReference>
<name>A0A4D4L6J3_STRVO</name>
<protein>
    <recommendedName>
        <fullName evidence="6">Alpha-galactosidase</fullName>
        <ecNumber evidence="6">3.2.1.22</ecNumber>
    </recommendedName>
    <alternativeName>
        <fullName evidence="6">Melibiase</fullName>
    </alternativeName>
</protein>